<comment type="function">
    <text evidence="1">Probable component of the endoplasmic reticulum-associated degradation (ERAD) pathway.</text>
</comment>
<comment type="similarity">
    <text evidence="2">Belongs to the LCL2 family.</text>
</comment>
<evidence type="ECO:0000313" key="6">
    <source>
        <dbReference type="Proteomes" id="UP000193144"/>
    </source>
</evidence>
<accession>A0A1Y1Y4D7</accession>
<proteinExistence type="inferred from homology"/>
<comment type="caution">
    <text evidence="5">The sequence shown here is derived from an EMBL/GenBank/DDBJ whole genome shotgun (WGS) entry which is preliminary data.</text>
</comment>
<dbReference type="EMBL" id="MCFA01000368">
    <property type="protein sequence ID" value="ORX92829.1"/>
    <property type="molecule type" value="Genomic_DNA"/>
</dbReference>
<protein>
    <recommendedName>
        <fullName evidence="3">Long chronological lifespan protein 2</fullName>
    </recommendedName>
</protein>
<keyword evidence="4" id="KW-0732">Signal</keyword>
<dbReference type="CDD" id="cd23996">
    <property type="entry name" value="LCL2-like"/>
    <property type="match status" value="1"/>
</dbReference>
<reference evidence="5 6" key="1">
    <citation type="submission" date="2016-07" db="EMBL/GenBank/DDBJ databases">
        <title>Pervasive Adenine N6-methylation of Active Genes in Fungi.</title>
        <authorList>
            <consortium name="DOE Joint Genome Institute"/>
            <person name="Mondo S.J."/>
            <person name="Dannebaum R.O."/>
            <person name="Kuo R.C."/>
            <person name="Labutti K."/>
            <person name="Haridas S."/>
            <person name="Kuo A."/>
            <person name="Salamov A."/>
            <person name="Ahrendt S.R."/>
            <person name="Lipzen A."/>
            <person name="Sullivan W."/>
            <person name="Andreopoulos W.B."/>
            <person name="Clum A."/>
            <person name="Lindquist E."/>
            <person name="Daum C."/>
            <person name="Ramamoorthy G.K."/>
            <person name="Gryganskyi A."/>
            <person name="Culley D."/>
            <person name="Magnuson J.K."/>
            <person name="James T.Y."/>
            <person name="O'Malley M.A."/>
            <person name="Stajich J.E."/>
            <person name="Spatafora J.W."/>
            <person name="Visel A."/>
            <person name="Grigoriev I.V."/>
        </authorList>
    </citation>
    <scope>NUCLEOTIDE SEQUENCE [LARGE SCALE GENOMIC DNA]</scope>
    <source>
        <strain evidence="5 6">CBS 115471</strain>
    </source>
</reference>
<evidence type="ECO:0000256" key="2">
    <source>
        <dbReference type="ARBA" id="ARBA00010545"/>
    </source>
</evidence>
<dbReference type="Proteomes" id="UP000193144">
    <property type="component" value="Unassembled WGS sequence"/>
</dbReference>
<dbReference type="STRING" id="1231657.A0A1Y1Y4D7"/>
<dbReference type="OrthoDB" id="2234316at2759"/>
<dbReference type="AlphaFoldDB" id="A0A1Y1Y4D7"/>
<evidence type="ECO:0000313" key="5">
    <source>
        <dbReference type="EMBL" id="ORX92829.1"/>
    </source>
</evidence>
<evidence type="ECO:0000256" key="4">
    <source>
        <dbReference type="ARBA" id="ARBA00022729"/>
    </source>
</evidence>
<dbReference type="PANTHER" id="PTHR38425:SF1">
    <property type="entry name" value="LONG CHRONOLOGICAL LIFESPAN PROTEIN 2"/>
    <property type="match status" value="1"/>
</dbReference>
<gene>
    <name evidence="5" type="ORF">BCR34DRAFT_248747</name>
</gene>
<keyword evidence="6" id="KW-1185">Reference proteome</keyword>
<dbReference type="GO" id="GO:0036503">
    <property type="term" value="P:ERAD pathway"/>
    <property type="evidence" value="ECO:0007669"/>
    <property type="project" value="TreeGrafter"/>
</dbReference>
<organism evidence="5 6">
    <name type="scientific">Clohesyomyces aquaticus</name>
    <dbReference type="NCBI Taxonomy" id="1231657"/>
    <lineage>
        <taxon>Eukaryota</taxon>
        <taxon>Fungi</taxon>
        <taxon>Dikarya</taxon>
        <taxon>Ascomycota</taxon>
        <taxon>Pezizomycotina</taxon>
        <taxon>Dothideomycetes</taxon>
        <taxon>Pleosporomycetidae</taxon>
        <taxon>Pleosporales</taxon>
        <taxon>Lindgomycetaceae</taxon>
        <taxon>Clohesyomyces</taxon>
    </lineage>
</organism>
<name>A0A1Y1Y4D7_9PLEO</name>
<evidence type="ECO:0000256" key="1">
    <source>
        <dbReference type="ARBA" id="ARBA00002208"/>
    </source>
</evidence>
<dbReference type="InterPro" id="IPR034543">
    <property type="entry name" value="LCL2"/>
</dbReference>
<evidence type="ECO:0000256" key="3">
    <source>
        <dbReference type="ARBA" id="ARBA00018534"/>
    </source>
</evidence>
<sequence>MCGAIVVGIKRSMTVVRPPKTHPSTHHPYPPPHPCPLLSSPLLSSPLLSSPLLSSPLLSSPLLSTTLSATLPFLYLSSRACLFSFTDGLLYIAPCSNYLCPGTLSCVSFPHHCPCAWESVEDKVELGSGIAVCASKGGYKEGETARKIELARKGLL</sequence>
<dbReference type="PANTHER" id="PTHR38425">
    <property type="entry name" value="LONG CHRONOLOGICAL LIFESPAN PROTEIN 2"/>
    <property type="match status" value="1"/>
</dbReference>